<dbReference type="SUPFAM" id="SSF51905">
    <property type="entry name" value="FAD/NAD(P)-binding domain"/>
    <property type="match status" value="1"/>
</dbReference>
<dbReference type="PRINTS" id="PR00420">
    <property type="entry name" value="RNGMNOXGNASE"/>
</dbReference>
<dbReference type="EMBL" id="QWIL01001410">
    <property type="protein sequence ID" value="RMY03629.1"/>
    <property type="molecule type" value="Genomic_DNA"/>
</dbReference>
<evidence type="ECO:0000256" key="5">
    <source>
        <dbReference type="ARBA" id="ARBA00023033"/>
    </source>
</evidence>
<evidence type="ECO:0000256" key="1">
    <source>
        <dbReference type="ARBA" id="ARBA00007992"/>
    </source>
</evidence>
<dbReference type="Gene3D" id="3.50.50.60">
    <property type="entry name" value="FAD/NAD(P)-binding domain"/>
    <property type="match status" value="1"/>
</dbReference>
<sequence length="443" mass="48996">MAPASPDGLRVIILGGGISGLTTALALTKYAPKGQVPKIDIFEIRPEPATIGGAVNLTPNALRMLDHLGALPIIRERDYGRTIDYLEVFDIYSGKLAESSFQGPDGKGIGNPPYKALRITRGDALKGVLEAVNRQENITMTCGRRTVSIDEKEDGVTLQFEDGGSASGELLMGCDGIHSVTRLKHVEPERKATYSGVANAFGFAPIDKDFKVHFECTAINFARRGMLLTSYHSSKGDSVYVGGLMQVPDVGSRDGWKSVGADADKTRGQLMERFGDAKIPCIKPLIEKAQDFFLWPVYTLSKRGKWSTNRVMLLGDAAVRQFLQTREFQKLTSTSQHAMPPQGESTGIVFEDTVLFSRCLTKWLEKGRPGGNMREAFDAYEKLRKHRIEVAFEESKSVVSTVSDAGWLGHTIKTYVVPWYLWFTRSYREKHFIEDVTTVSTAL</sequence>
<dbReference type="InterPro" id="IPR050493">
    <property type="entry name" value="FAD-dep_Monooxygenase_BioMet"/>
</dbReference>
<dbReference type="GO" id="GO:0004497">
    <property type="term" value="F:monooxygenase activity"/>
    <property type="evidence" value="ECO:0007669"/>
    <property type="project" value="UniProtKB-KW"/>
</dbReference>
<keyword evidence="5" id="KW-0503">Monooxygenase</keyword>
<organism evidence="7 8">
    <name type="scientific">Hortaea werneckii</name>
    <name type="common">Black yeast</name>
    <name type="synonym">Cladosporium werneckii</name>
    <dbReference type="NCBI Taxonomy" id="91943"/>
    <lineage>
        <taxon>Eukaryota</taxon>
        <taxon>Fungi</taxon>
        <taxon>Dikarya</taxon>
        <taxon>Ascomycota</taxon>
        <taxon>Pezizomycotina</taxon>
        <taxon>Dothideomycetes</taxon>
        <taxon>Dothideomycetidae</taxon>
        <taxon>Mycosphaerellales</taxon>
        <taxon>Teratosphaeriaceae</taxon>
        <taxon>Hortaea</taxon>
    </lineage>
</organism>
<dbReference type="PANTHER" id="PTHR13789">
    <property type="entry name" value="MONOOXYGENASE"/>
    <property type="match status" value="1"/>
</dbReference>
<evidence type="ECO:0000256" key="3">
    <source>
        <dbReference type="ARBA" id="ARBA00022827"/>
    </source>
</evidence>
<dbReference type="Pfam" id="PF01494">
    <property type="entry name" value="FAD_binding_3"/>
    <property type="match status" value="1"/>
</dbReference>
<reference evidence="7 8" key="1">
    <citation type="journal article" date="2018" name="BMC Genomics">
        <title>Genomic evidence for intraspecific hybridization in a clonal and extremely halotolerant yeast.</title>
        <authorList>
            <person name="Gostincar C."/>
            <person name="Stajich J.E."/>
            <person name="Zupancic J."/>
            <person name="Zalar P."/>
            <person name="Gunde-Cimerman N."/>
        </authorList>
    </citation>
    <scope>NUCLEOTIDE SEQUENCE [LARGE SCALE GENOMIC DNA]</scope>
    <source>
        <strain evidence="7 8">EXF-6669</strain>
    </source>
</reference>
<dbReference type="PANTHER" id="PTHR13789:SF309">
    <property type="entry name" value="PUTATIVE (AFU_ORTHOLOGUE AFUA_6G14510)-RELATED"/>
    <property type="match status" value="1"/>
</dbReference>
<accession>A0A3M6YL21</accession>
<dbReference type="GO" id="GO:0071949">
    <property type="term" value="F:FAD binding"/>
    <property type="evidence" value="ECO:0007669"/>
    <property type="project" value="InterPro"/>
</dbReference>
<comment type="similarity">
    <text evidence="1">Belongs to the paxM FAD-dependent monooxygenase family.</text>
</comment>
<proteinExistence type="inferred from homology"/>
<dbReference type="InterPro" id="IPR002938">
    <property type="entry name" value="FAD-bd"/>
</dbReference>
<gene>
    <name evidence="7" type="ORF">D0867_10628</name>
</gene>
<evidence type="ECO:0000313" key="7">
    <source>
        <dbReference type="EMBL" id="RMY03629.1"/>
    </source>
</evidence>
<dbReference type="OrthoDB" id="16820at2759"/>
<evidence type="ECO:0000259" key="6">
    <source>
        <dbReference type="Pfam" id="PF01494"/>
    </source>
</evidence>
<keyword evidence="4" id="KW-0560">Oxidoreductase</keyword>
<protein>
    <recommendedName>
        <fullName evidence="6">FAD-binding domain-containing protein</fullName>
    </recommendedName>
</protein>
<evidence type="ECO:0000256" key="2">
    <source>
        <dbReference type="ARBA" id="ARBA00022630"/>
    </source>
</evidence>
<keyword evidence="3" id="KW-0274">FAD</keyword>
<evidence type="ECO:0000256" key="4">
    <source>
        <dbReference type="ARBA" id="ARBA00023002"/>
    </source>
</evidence>
<dbReference type="InterPro" id="IPR036188">
    <property type="entry name" value="FAD/NAD-bd_sf"/>
</dbReference>
<dbReference type="AlphaFoldDB" id="A0A3M6YL21"/>
<dbReference type="Proteomes" id="UP000271337">
    <property type="component" value="Unassembled WGS sequence"/>
</dbReference>
<comment type="caution">
    <text evidence="7">The sequence shown here is derived from an EMBL/GenBank/DDBJ whole genome shotgun (WGS) entry which is preliminary data.</text>
</comment>
<feature type="domain" description="FAD-binding" evidence="6">
    <location>
        <begin position="10"/>
        <end position="318"/>
    </location>
</feature>
<name>A0A3M6YL21_HORWE</name>
<keyword evidence="2" id="KW-0285">Flavoprotein</keyword>
<evidence type="ECO:0000313" key="8">
    <source>
        <dbReference type="Proteomes" id="UP000271337"/>
    </source>
</evidence>